<reference evidence="6" key="1">
    <citation type="journal article" date="2023" name="Commun. Biol.">
        <title>Genome analysis of Parmales, the sister group of diatoms, reveals the evolutionary specialization of diatoms from phago-mixotrophs to photoautotrophs.</title>
        <authorList>
            <person name="Ban H."/>
            <person name="Sato S."/>
            <person name="Yoshikawa S."/>
            <person name="Yamada K."/>
            <person name="Nakamura Y."/>
            <person name="Ichinomiya M."/>
            <person name="Sato N."/>
            <person name="Blanc-Mathieu R."/>
            <person name="Endo H."/>
            <person name="Kuwata A."/>
            <person name="Ogata H."/>
        </authorList>
    </citation>
    <scope>NUCLEOTIDE SEQUENCE [LARGE SCALE GENOMIC DNA]</scope>
    <source>
        <strain evidence="6">NIES 3701</strain>
    </source>
</reference>
<feature type="region of interest" description="Disordered" evidence="3">
    <location>
        <begin position="161"/>
        <end position="180"/>
    </location>
</feature>
<comment type="similarity">
    <text evidence="1">Belongs to the NSRP1 family.</text>
</comment>
<feature type="compositionally biased region" description="Basic and acidic residues" evidence="3">
    <location>
        <begin position="251"/>
        <end position="263"/>
    </location>
</feature>
<dbReference type="PANTHER" id="PTHR30060:SF0">
    <property type="entry name" value="COILED-COIL PROTEIN (DUF2040)-RELATED"/>
    <property type="match status" value="1"/>
</dbReference>
<dbReference type="OrthoDB" id="446635at2759"/>
<feature type="region of interest" description="Disordered" evidence="3">
    <location>
        <begin position="198"/>
        <end position="229"/>
    </location>
</feature>
<comment type="caution">
    <text evidence="5">The sequence shown here is derived from an EMBL/GenBank/DDBJ whole genome shotgun (WGS) entry which is preliminary data.</text>
</comment>
<evidence type="ECO:0000256" key="2">
    <source>
        <dbReference type="ARBA" id="ARBA00023054"/>
    </source>
</evidence>
<dbReference type="Pfam" id="PF09745">
    <property type="entry name" value="NSRP1_N"/>
    <property type="match status" value="1"/>
</dbReference>
<dbReference type="InterPro" id="IPR018612">
    <property type="entry name" value="NSRP1_N"/>
</dbReference>
<organism evidence="5 6">
    <name type="scientific">Triparma strigata</name>
    <dbReference type="NCBI Taxonomy" id="1606541"/>
    <lineage>
        <taxon>Eukaryota</taxon>
        <taxon>Sar</taxon>
        <taxon>Stramenopiles</taxon>
        <taxon>Ochrophyta</taxon>
        <taxon>Bolidophyceae</taxon>
        <taxon>Parmales</taxon>
        <taxon>Triparmaceae</taxon>
        <taxon>Triparma</taxon>
    </lineage>
</organism>
<accession>A0A9W7BQB4</accession>
<evidence type="ECO:0000313" key="5">
    <source>
        <dbReference type="EMBL" id="GMH90400.1"/>
    </source>
</evidence>
<evidence type="ECO:0000256" key="3">
    <source>
        <dbReference type="SAM" id="MobiDB-lite"/>
    </source>
</evidence>
<feature type="region of interest" description="Disordered" evidence="3">
    <location>
        <begin position="251"/>
        <end position="271"/>
    </location>
</feature>
<feature type="compositionally biased region" description="Basic and acidic residues" evidence="3">
    <location>
        <begin position="219"/>
        <end position="229"/>
    </location>
</feature>
<protein>
    <recommendedName>
        <fullName evidence="4">Nuclear speckle splicing regulatory protein 1 N-terminal domain-containing protein</fullName>
    </recommendedName>
</protein>
<proteinExistence type="inferred from homology"/>
<dbReference type="EMBL" id="BRXY01000372">
    <property type="protein sequence ID" value="GMH90400.1"/>
    <property type="molecule type" value="Genomic_DNA"/>
</dbReference>
<keyword evidence="2" id="KW-0175">Coiled coil</keyword>
<feature type="region of interest" description="Disordered" evidence="3">
    <location>
        <begin position="70"/>
        <end position="105"/>
    </location>
</feature>
<feature type="region of interest" description="Disordered" evidence="3">
    <location>
        <begin position="1"/>
        <end position="51"/>
    </location>
</feature>
<sequence length="289" mass="33350">MGPKKFGLLTKKQAFGSSAAPAPKALLNSGFGEDSDSDDGSENGRDAVSQSILAQAAKKKRLQEETLRKEGGEEVYDYDKAHEEIRRKREEEERKKQEEEFKSRSKSKYIGGLLEQTAVRERERERAYERKLVKEAAAEEVIYGDKEKFVTSSYKRKLAEREKWDKEDEKVKQKEEENAVEKKGMGAFYANMNKNVSMGAPVEEDGKKNSKSKVPAKAETTEEAVKREVSDISKDVEMTKDEKKVIEQKLKEIKKKEEDEARNERRRRRAEIVKQARERYFQRVGIKSN</sequence>
<name>A0A9W7BQB4_9STRA</name>
<dbReference type="Proteomes" id="UP001165085">
    <property type="component" value="Unassembled WGS sequence"/>
</dbReference>
<dbReference type="AlphaFoldDB" id="A0A9W7BQB4"/>
<evidence type="ECO:0000259" key="4">
    <source>
        <dbReference type="Pfam" id="PF09745"/>
    </source>
</evidence>
<dbReference type="GO" id="GO:0000381">
    <property type="term" value="P:regulation of alternative mRNA splicing, via spliceosome"/>
    <property type="evidence" value="ECO:0007669"/>
    <property type="project" value="InterPro"/>
</dbReference>
<gene>
    <name evidence="5" type="ORF">TrST_g5521</name>
</gene>
<evidence type="ECO:0000256" key="1">
    <source>
        <dbReference type="ARBA" id="ARBA00010126"/>
    </source>
</evidence>
<keyword evidence="6" id="KW-1185">Reference proteome</keyword>
<evidence type="ECO:0000313" key="6">
    <source>
        <dbReference type="Proteomes" id="UP001165085"/>
    </source>
</evidence>
<feature type="domain" description="Nuclear speckle splicing regulatory protein 1 N-terminal" evidence="4">
    <location>
        <begin position="71"/>
        <end position="183"/>
    </location>
</feature>
<dbReference type="PANTHER" id="PTHR30060">
    <property type="entry name" value="INNER MEMBRANE PROTEIN"/>
    <property type="match status" value="1"/>
</dbReference>
<feature type="compositionally biased region" description="Basic and acidic residues" evidence="3">
    <location>
        <begin position="70"/>
        <end position="103"/>
    </location>
</feature>